<comment type="similarity">
    <text evidence="1">Belongs to the protein-tyrosine phosphatase family.</text>
</comment>
<proteinExistence type="inferred from homology"/>
<protein>
    <submittedName>
        <fullName evidence="3">Tyrosine-protein phosphatase</fullName>
    </submittedName>
</protein>
<dbReference type="InterPro" id="IPR029021">
    <property type="entry name" value="Prot-tyrosine_phosphatase-like"/>
</dbReference>
<evidence type="ECO:0000259" key="2">
    <source>
        <dbReference type="PROSITE" id="PS50056"/>
    </source>
</evidence>
<reference evidence="3" key="1">
    <citation type="journal article" date="2023" name="J. Hosp. Infect.">
        <title>Cross-contamination of carbapenem-resistant Gram-negative bacteria between patients and hospital environment in the first year of a newly built surgical ward.</title>
        <authorList>
            <person name="Boutin S."/>
            <person name="Scherrer M."/>
            <person name="Spath I."/>
            <person name="Kocer K."/>
            <person name="Heeg K."/>
            <person name="Nurjadi D."/>
        </authorList>
    </citation>
    <scope>NUCLEOTIDE SEQUENCE</scope>
    <source>
        <strain evidence="3">KE10384</strain>
    </source>
</reference>
<dbReference type="SUPFAM" id="SSF52799">
    <property type="entry name" value="(Phosphotyrosine protein) phosphatases II"/>
    <property type="match status" value="1"/>
</dbReference>
<feature type="domain" description="Tyrosine specific protein phosphatases" evidence="2">
    <location>
        <begin position="100"/>
        <end position="152"/>
    </location>
</feature>
<gene>
    <name evidence="3" type="ORF">PZT46_00440</name>
</gene>
<name>A0AAW9LI60_KLEAE</name>
<dbReference type="Gene3D" id="3.90.190.10">
    <property type="entry name" value="Protein tyrosine phosphatase superfamily"/>
    <property type="match status" value="1"/>
</dbReference>
<comment type="caution">
    <text evidence="3">The sequence shown here is derived from an EMBL/GenBank/DDBJ whole genome shotgun (WGS) entry which is preliminary data.</text>
</comment>
<dbReference type="RefSeq" id="WP_048481433.1">
    <property type="nucleotide sequence ID" value="NZ_CAIZUG010000005.1"/>
</dbReference>
<evidence type="ECO:0000313" key="3">
    <source>
        <dbReference type="EMBL" id="MEA8797728.1"/>
    </source>
</evidence>
<dbReference type="PROSITE" id="PS50056">
    <property type="entry name" value="TYR_PHOSPHATASE_2"/>
    <property type="match status" value="1"/>
</dbReference>
<dbReference type="GO" id="GO:0016791">
    <property type="term" value="F:phosphatase activity"/>
    <property type="evidence" value="ECO:0007669"/>
    <property type="project" value="TreeGrafter"/>
</dbReference>
<dbReference type="PANTHER" id="PTHR31126">
    <property type="entry name" value="TYROSINE-PROTEIN PHOSPHATASE"/>
    <property type="match status" value="1"/>
</dbReference>
<accession>A0AAW9LI60</accession>
<dbReference type="AlphaFoldDB" id="A0AAW9LI60"/>
<dbReference type="EMBL" id="JARELW010000001">
    <property type="protein sequence ID" value="MEA8797728.1"/>
    <property type="molecule type" value="Genomic_DNA"/>
</dbReference>
<organism evidence="3 4">
    <name type="scientific">Klebsiella aerogenes</name>
    <name type="common">Enterobacter aerogenes</name>
    <dbReference type="NCBI Taxonomy" id="548"/>
    <lineage>
        <taxon>Bacteria</taxon>
        <taxon>Pseudomonadati</taxon>
        <taxon>Pseudomonadota</taxon>
        <taxon>Gammaproteobacteria</taxon>
        <taxon>Enterobacterales</taxon>
        <taxon>Enterobacteriaceae</taxon>
        <taxon>Klebsiella/Raoultella group</taxon>
        <taxon>Klebsiella</taxon>
    </lineage>
</organism>
<sequence length="189" mass="21279">MELLIKKGIYSCVKWLLLLISLTAGLSAAASENMPDNFYRVTPELYRSAQPNHLQMQSLDRIGIRSVLNLRQWHSDADEAKGTGLILYRVPMNAAAINDDDVVIALSFLHRAAKPALVHCWHGSDRTGMIVALYQLLFSHATKSEVLSELRRPEYGYHQQFYPDIARYIAAINVEELRARVLSLSAGKL</sequence>
<dbReference type="Proteomes" id="UP001303386">
    <property type="component" value="Unassembled WGS sequence"/>
</dbReference>
<evidence type="ECO:0000256" key="1">
    <source>
        <dbReference type="ARBA" id="ARBA00009580"/>
    </source>
</evidence>
<evidence type="ECO:0000313" key="4">
    <source>
        <dbReference type="Proteomes" id="UP001303386"/>
    </source>
</evidence>
<dbReference type="PANTHER" id="PTHR31126:SF72">
    <property type="entry name" value="DUAL SPECIFICITY PROTEIN PHOSPHATASE TPBA"/>
    <property type="match status" value="1"/>
</dbReference>
<dbReference type="InterPro" id="IPR004861">
    <property type="entry name" value="Siw14-like"/>
</dbReference>
<dbReference type="PROSITE" id="PS00383">
    <property type="entry name" value="TYR_PHOSPHATASE_1"/>
    <property type="match status" value="1"/>
</dbReference>
<dbReference type="InterPro" id="IPR016130">
    <property type="entry name" value="Tyr_Pase_AS"/>
</dbReference>
<dbReference type="Pfam" id="PF03162">
    <property type="entry name" value="Y_phosphatase2"/>
    <property type="match status" value="1"/>
</dbReference>
<dbReference type="InterPro" id="IPR000387">
    <property type="entry name" value="Tyr_Pase_dom"/>
</dbReference>